<dbReference type="EMBL" id="CP027845">
    <property type="protein sequence ID" value="AVP87451.1"/>
    <property type="molecule type" value="Genomic_DNA"/>
</dbReference>
<evidence type="ECO:0000313" key="5">
    <source>
        <dbReference type="Proteomes" id="UP000241762"/>
    </source>
</evidence>
<dbReference type="InterPro" id="IPR017853">
    <property type="entry name" value="GH"/>
</dbReference>
<dbReference type="InterPro" id="IPR032876">
    <property type="entry name" value="J_dom"/>
</dbReference>
<dbReference type="Gene3D" id="3.20.20.80">
    <property type="entry name" value="Glycosidases"/>
    <property type="match status" value="1"/>
</dbReference>
<evidence type="ECO:0000259" key="3">
    <source>
        <dbReference type="Pfam" id="PF23666"/>
    </source>
</evidence>
<dbReference type="InterPro" id="IPR025195">
    <property type="entry name" value="GTA_TIM_dom"/>
</dbReference>
<feature type="domain" description="Tip attachment protein J" evidence="2">
    <location>
        <begin position="708"/>
        <end position="866"/>
    </location>
</feature>
<evidence type="ECO:0000259" key="1">
    <source>
        <dbReference type="Pfam" id="PF13547"/>
    </source>
</evidence>
<name>A0A2P1P859_9RICK</name>
<sequence>MVYLMSFLSFLGNVGGAIGGSLGGGILRTIGRFAGRLLGSYLDDCDSAQEEHFHYKKQLEVLHLESGAAGRSIPVVFGRARVKGQLIWATHIQETEQIINLAKVRDRSERRKQANYVYHADFAIALCEGEIECIERIWANDLLLDISKYKHTLYRGTQDQMPDPRITEAERELTCAFRGLAYIVFEQFPLTEFNNKLPSLSFEVVRTLDSVGHKVQEDIKSVVIIPGSGEFVYDTKIQRKNFLTNQGLSIHVENINSHNYDNISDALYNLDQLFSTCPNLESVGLVICWFGNSLNIKDCEIKPGVEDFNYNTETSEIWKVNKFYRPSAKLIAKEGLYPRYGGTVHDESLKRYIEELKRRNLKVTLYPMFFMDLPGKPWRGHVTGDAKDVHDFFNKKYGYNKFILHYAEFTKELVDGLVIGSELTQITSIRTADNRFPAVDELINLAQEVKKIVGPDIKLTYAADWTEYHSTKDGWYYLDPLWADPNIEFVGIDFYAPITCSINSIIEEEDIKNGWFSNTGFDYMVDKHGNQIMMDAENAWKNLRHWWNNEHFNPDGSQTPWQPRMKKVCFTEFGYPSIDKATNQPNVFFDPKCIDGNIPKNSTGHSDFAIQKAGIINTITNWQSDPMIDGMYLWAWDARPYPAWPYYNVWTDNYLWEKGHWINHKFITNSLASIISTICQNADIAPEKLEFINLDIPVTGVIFDKNISALDAINLLRCSYFFDFYQREDKLVFHKRGRNIFCDIDSGSIIPENNQHFVLNQFTDAQILTQIQLSFFNNNKKYTFDKVYANCNLTTNHRIHFVHLPISLMEPEAGHLALSILNNARVENKTISFCLPITYLELTPCDLISIEISGCSYLMRIIDIKWEKMTIKVTAIPEDIKIYQIDYERKVANAIYPGSPIAPYAFVELPYLPRKHNDGIYLDVAYGLHKPVGLYCNCPDSNLNHFEKLGVLANATTLGKVVRFNNASHASPYTIDRVSTVVIYTKNKLATVDDETELFGYKTMALIGKEIVTFGKCVQLSEDMYEISNFVRGIMATDEYIHFHRSDEDFVLIGGNLCSFEMDEKMTDEKLYLKVGTDPEMPFYLNRRYVPRAFDLQYEIRDNLVKVEWMPRDAYVDDWIGKTNEDLVIHNVMVCYQEQEIFFETTENVFVLTFDPEKVPCSLHVSITTYIGSVHSRESYIEIITGTRNYW</sequence>
<protein>
    <recommendedName>
        <fullName evidence="6">GTA TIM-barrel-like domain-containing protein</fullName>
    </recommendedName>
</protein>
<reference evidence="4 5" key="1">
    <citation type="submission" date="2018-03" db="EMBL/GenBank/DDBJ databases">
        <title>A gene transfer event suggests a long-term partnership between eustigmatophyte algae and a novel lineage of endosymbiotic bacteria.</title>
        <authorList>
            <person name="Yurchenko T."/>
            <person name="Sevcikova T."/>
            <person name="Pribyl P."/>
            <person name="El Karkouri K."/>
            <person name="Klimes V."/>
            <person name="Amaral R."/>
            <person name="Zbrankova V."/>
            <person name="Kim E."/>
            <person name="Raoult D."/>
            <person name="Santos L.M.A."/>
            <person name="Elias M."/>
        </authorList>
    </citation>
    <scope>NUCLEOTIDE SEQUENCE [LARGE SCALE GENOMIC DNA]</scope>
    <source>
        <strain evidence="4">CCALA 838</strain>
    </source>
</reference>
<dbReference type="Pfam" id="PF23666">
    <property type="entry name" value="Rcc01698_C"/>
    <property type="match status" value="1"/>
</dbReference>
<proteinExistence type="predicted"/>
<keyword evidence="5" id="KW-1185">Reference proteome</keyword>
<gene>
    <name evidence="4" type="ORF">phytr_5040</name>
</gene>
<feature type="domain" description="GTA TIM-barrel-like" evidence="1">
    <location>
        <begin position="397"/>
        <end position="645"/>
    </location>
</feature>
<dbReference type="InterPro" id="IPR056490">
    <property type="entry name" value="Rcc01698_C"/>
</dbReference>
<dbReference type="Pfam" id="PF13550">
    <property type="entry name" value="Phage-tail_3"/>
    <property type="match status" value="1"/>
</dbReference>
<dbReference type="AlphaFoldDB" id="A0A2P1P859"/>
<dbReference type="Pfam" id="PF13547">
    <property type="entry name" value="GTA_TIM"/>
    <property type="match status" value="1"/>
</dbReference>
<dbReference type="KEGG" id="ptc:phytr_5040"/>
<dbReference type="Proteomes" id="UP000241762">
    <property type="component" value="Chromosome"/>
</dbReference>
<feature type="domain" description="Rcc01698-like C-terminal" evidence="3">
    <location>
        <begin position="968"/>
        <end position="1051"/>
    </location>
</feature>
<dbReference type="SUPFAM" id="SSF51445">
    <property type="entry name" value="(Trans)glycosidases"/>
    <property type="match status" value="1"/>
</dbReference>
<evidence type="ECO:0008006" key="6">
    <source>
        <dbReference type="Google" id="ProtNLM"/>
    </source>
</evidence>
<accession>A0A2P1P859</accession>
<dbReference type="CDD" id="cd19607">
    <property type="entry name" value="GTA_TIM-barrel-like"/>
    <property type="match status" value="1"/>
</dbReference>
<evidence type="ECO:0000313" key="4">
    <source>
        <dbReference type="EMBL" id="AVP87451.1"/>
    </source>
</evidence>
<organism evidence="4 5">
    <name type="scientific">Candidatus Phycorickettsia trachydisci</name>
    <dbReference type="NCBI Taxonomy" id="2115978"/>
    <lineage>
        <taxon>Bacteria</taxon>
        <taxon>Pseudomonadati</taxon>
        <taxon>Pseudomonadota</taxon>
        <taxon>Alphaproteobacteria</taxon>
        <taxon>Rickettsiales</taxon>
        <taxon>Rickettsiaceae</taxon>
        <taxon>Candidatus Phycorickettsia</taxon>
    </lineage>
</organism>
<evidence type="ECO:0000259" key="2">
    <source>
        <dbReference type="Pfam" id="PF13550"/>
    </source>
</evidence>